<sequence length="130" mass="14316">MVPVGSILADNPSPQIIMYSASKKFVKTFSDLTRSWGGSSCHSTLFDMTHLEPGTFQTQMSGYLELPFFSNSVEKTAHGVTRNFGVSKNTAGSWNHQVQTLIFGSFPRPMVHQSNKGVDEAFLRSILGMP</sequence>
<protein>
    <submittedName>
        <fullName evidence="1">Uncharacterized protein</fullName>
    </submittedName>
</protein>
<accession>A0A7S3IQ32</accession>
<dbReference type="AlphaFoldDB" id="A0A7S3IQ32"/>
<dbReference type="EMBL" id="HBIH01023469">
    <property type="protein sequence ID" value="CAE0328731.1"/>
    <property type="molecule type" value="Transcribed_RNA"/>
</dbReference>
<reference evidence="1" key="1">
    <citation type="submission" date="2021-01" db="EMBL/GenBank/DDBJ databases">
        <authorList>
            <person name="Corre E."/>
            <person name="Pelletier E."/>
            <person name="Niang G."/>
            <person name="Scheremetjew M."/>
            <person name="Finn R."/>
            <person name="Kale V."/>
            <person name="Holt S."/>
            <person name="Cochrane G."/>
            <person name="Meng A."/>
            <person name="Brown T."/>
            <person name="Cohen L."/>
        </authorList>
    </citation>
    <scope>NUCLEOTIDE SEQUENCE</scope>
    <source>
        <strain evidence="1">S3</strain>
    </source>
</reference>
<proteinExistence type="predicted"/>
<evidence type="ECO:0000313" key="1">
    <source>
        <dbReference type="EMBL" id="CAE0328731.1"/>
    </source>
</evidence>
<organism evidence="1">
    <name type="scientific">Strombidium inclinatum</name>
    <dbReference type="NCBI Taxonomy" id="197538"/>
    <lineage>
        <taxon>Eukaryota</taxon>
        <taxon>Sar</taxon>
        <taxon>Alveolata</taxon>
        <taxon>Ciliophora</taxon>
        <taxon>Intramacronucleata</taxon>
        <taxon>Spirotrichea</taxon>
        <taxon>Oligotrichia</taxon>
        <taxon>Strombidiidae</taxon>
        <taxon>Strombidium</taxon>
    </lineage>
</organism>
<gene>
    <name evidence="1" type="ORF">SINC0208_LOCUS9359</name>
</gene>
<name>A0A7S3IQ32_9SPIT</name>